<feature type="transmembrane region" description="Helical" evidence="1">
    <location>
        <begin position="44"/>
        <end position="65"/>
    </location>
</feature>
<keyword evidence="3" id="KW-1185">Reference proteome</keyword>
<name>A0A1I7NR69_9HYPH</name>
<sequence>MSRNFHESFTQNEIAPPTERATGLVLAAVAGIVAIIWRESHITLWTASAAGVALAAASLFAPAILRPLNRAWFYFGLLLHRIVNPLVMLAIFAVVFVPAGLLMRIWHDPLRSKRAKNAATYWIDRGEEPNTTKSMTNQF</sequence>
<evidence type="ECO:0000313" key="3">
    <source>
        <dbReference type="Proteomes" id="UP000199423"/>
    </source>
</evidence>
<protein>
    <recommendedName>
        <fullName evidence="4">SxtJ</fullName>
    </recommendedName>
</protein>
<feature type="transmembrane region" description="Helical" evidence="1">
    <location>
        <begin position="20"/>
        <end position="37"/>
    </location>
</feature>
<dbReference type="RefSeq" id="WP_092868515.1">
    <property type="nucleotide sequence ID" value="NZ_FPCH01000003.1"/>
</dbReference>
<dbReference type="EMBL" id="FPCH01000003">
    <property type="protein sequence ID" value="SFV37078.1"/>
    <property type="molecule type" value="Genomic_DNA"/>
</dbReference>
<gene>
    <name evidence="2" type="ORF">SAMN04488557_2981</name>
</gene>
<keyword evidence="1" id="KW-0812">Transmembrane</keyword>
<feature type="transmembrane region" description="Helical" evidence="1">
    <location>
        <begin position="85"/>
        <end position="106"/>
    </location>
</feature>
<organism evidence="2 3">
    <name type="scientific">Hyphomicrobium facile</name>
    <dbReference type="NCBI Taxonomy" id="51670"/>
    <lineage>
        <taxon>Bacteria</taxon>
        <taxon>Pseudomonadati</taxon>
        <taxon>Pseudomonadota</taxon>
        <taxon>Alphaproteobacteria</taxon>
        <taxon>Hyphomicrobiales</taxon>
        <taxon>Hyphomicrobiaceae</taxon>
        <taxon>Hyphomicrobium</taxon>
    </lineage>
</organism>
<dbReference type="STRING" id="51670.SAMN04488557_2981"/>
<proteinExistence type="predicted"/>
<dbReference type="Proteomes" id="UP000199423">
    <property type="component" value="Unassembled WGS sequence"/>
</dbReference>
<accession>A0A1I7NR69</accession>
<evidence type="ECO:0000313" key="2">
    <source>
        <dbReference type="EMBL" id="SFV37078.1"/>
    </source>
</evidence>
<keyword evidence="1" id="KW-0472">Membrane</keyword>
<evidence type="ECO:0008006" key="4">
    <source>
        <dbReference type="Google" id="ProtNLM"/>
    </source>
</evidence>
<keyword evidence="1" id="KW-1133">Transmembrane helix</keyword>
<reference evidence="3" key="1">
    <citation type="submission" date="2016-10" db="EMBL/GenBank/DDBJ databases">
        <authorList>
            <person name="Varghese N."/>
            <person name="Submissions S."/>
        </authorList>
    </citation>
    <scope>NUCLEOTIDE SEQUENCE [LARGE SCALE GENOMIC DNA]</scope>
    <source>
        <strain evidence="3">DSM 1565</strain>
    </source>
</reference>
<dbReference type="OrthoDB" id="7375605at2"/>
<dbReference type="AlphaFoldDB" id="A0A1I7NR69"/>
<evidence type="ECO:0000256" key="1">
    <source>
        <dbReference type="SAM" id="Phobius"/>
    </source>
</evidence>